<protein>
    <submittedName>
        <fullName evidence="2">Uncharacterized protein</fullName>
    </submittedName>
</protein>
<proteinExistence type="predicted"/>
<feature type="region of interest" description="Disordered" evidence="1">
    <location>
        <begin position="1"/>
        <end position="32"/>
    </location>
</feature>
<evidence type="ECO:0000313" key="3">
    <source>
        <dbReference type="Proteomes" id="UP000439123"/>
    </source>
</evidence>
<evidence type="ECO:0000313" key="2">
    <source>
        <dbReference type="EMBL" id="VXA83943.1"/>
    </source>
</evidence>
<organism evidence="2 3">
    <name type="scientific">Aeromonas veronii</name>
    <dbReference type="NCBI Taxonomy" id="654"/>
    <lineage>
        <taxon>Bacteria</taxon>
        <taxon>Pseudomonadati</taxon>
        <taxon>Pseudomonadota</taxon>
        <taxon>Gammaproteobacteria</taxon>
        <taxon>Aeromonadales</taxon>
        <taxon>Aeromonadaceae</taxon>
        <taxon>Aeromonas</taxon>
    </lineage>
</organism>
<evidence type="ECO:0000256" key="1">
    <source>
        <dbReference type="SAM" id="MobiDB-lite"/>
    </source>
</evidence>
<sequence length="73" mass="8136">MRSWRIHVSTLGQPRPAMWPEDKARGDTGVQGRLNSSDIAAEEVVTKEQIAARHYHNDNDIPADIISAPETDL</sequence>
<name>A0A653KWX4_AERVE</name>
<dbReference type="AlphaFoldDB" id="A0A653KWX4"/>
<reference evidence="2 3" key="1">
    <citation type="submission" date="2019-10" db="EMBL/GenBank/DDBJ databases">
        <authorList>
            <person name="Karimi E."/>
        </authorList>
    </citation>
    <scope>NUCLEOTIDE SEQUENCE [LARGE SCALE GENOMIC DNA]</scope>
    <source>
        <strain evidence="2">Aeromonas sp. 8C</strain>
    </source>
</reference>
<gene>
    <name evidence="2" type="ORF">AERO8C_160096</name>
</gene>
<dbReference type="EMBL" id="CABWLC010000008">
    <property type="protein sequence ID" value="VXA83943.1"/>
    <property type="molecule type" value="Genomic_DNA"/>
</dbReference>
<dbReference type="Proteomes" id="UP000439123">
    <property type="component" value="Unassembled WGS sequence"/>
</dbReference>
<accession>A0A653KWX4</accession>